<comment type="caution">
    <text evidence="9">The sequence shown here is derived from an EMBL/GenBank/DDBJ whole genome shotgun (WGS) entry which is preliminary data.</text>
</comment>
<evidence type="ECO:0000256" key="4">
    <source>
        <dbReference type="ARBA" id="ARBA00022475"/>
    </source>
</evidence>
<organism evidence="9 10">
    <name type="scientific">Lacticaseibacillus camelliae DSM 22697 = JCM 13995</name>
    <dbReference type="NCBI Taxonomy" id="1423730"/>
    <lineage>
        <taxon>Bacteria</taxon>
        <taxon>Bacillati</taxon>
        <taxon>Bacillota</taxon>
        <taxon>Bacilli</taxon>
        <taxon>Lactobacillales</taxon>
        <taxon>Lactobacillaceae</taxon>
        <taxon>Lacticaseibacillus</taxon>
    </lineage>
</organism>
<evidence type="ECO:0000256" key="2">
    <source>
        <dbReference type="ARBA" id="ARBA00010735"/>
    </source>
</evidence>
<feature type="transmembrane region" description="Helical" evidence="8">
    <location>
        <begin position="196"/>
        <end position="214"/>
    </location>
</feature>
<dbReference type="PATRIC" id="fig|1423730.4.peg.1008"/>
<evidence type="ECO:0000313" key="10">
    <source>
        <dbReference type="Proteomes" id="UP000050865"/>
    </source>
</evidence>
<keyword evidence="10" id="KW-1185">Reference proteome</keyword>
<evidence type="ECO:0000256" key="3">
    <source>
        <dbReference type="ARBA" id="ARBA00022448"/>
    </source>
</evidence>
<evidence type="ECO:0000313" key="9">
    <source>
        <dbReference type="EMBL" id="KRN18135.1"/>
    </source>
</evidence>
<keyword evidence="5 8" id="KW-0812">Transmembrane</keyword>
<comment type="similarity">
    <text evidence="2">Belongs to the AzlC family.</text>
</comment>
<dbReference type="PANTHER" id="PTHR34979:SF1">
    <property type="entry name" value="INNER MEMBRANE PROTEIN YGAZ"/>
    <property type="match status" value="1"/>
</dbReference>
<dbReference type="GO" id="GO:0005886">
    <property type="term" value="C:plasma membrane"/>
    <property type="evidence" value="ECO:0007669"/>
    <property type="project" value="UniProtKB-SubCell"/>
</dbReference>
<dbReference type="Pfam" id="PF03591">
    <property type="entry name" value="AzlC"/>
    <property type="match status" value="1"/>
</dbReference>
<proteinExistence type="inferred from homology"/>
<protein>
    <submittedName>
        <fullName evidence="9">Amino acid permease</fullName>
    </submittedName>
</protein>
<feature type="transmembrane region" description="Helical" evidence="8">
    <location>
        <begin position="170"/>
        <end position="189"/>
    </location>
</feature>
<evidence type="ECO:0000256" key="5">
    <source>
        <dbReference type="ARBA" id="ARBA00022692"/>
    </source>
</evidence>
<evidence type="ECO:0000256" key="6">
    <source>
        <dbReference type="ARBA" id="ARBA00022989"/>
    </source>
</evidence>
<evidence type="ECO:0000256" key="7">
    <source>
        <dbReference type="ARBA" id="ARBA00023136"/>
    </source>
</evidence>
<evidence type="ECO:0000256" key="1">
    <source>
        <dbReference type="ARBA" id="ARBA00004651"/>
    </source>
</evidence>
<dbReference type="EMBL" id="AYZJ01000102">
    <property type="protein sequence ID" value="KRN18135.1"/>
    <property type="molecule type" value="Genomic_DNA"/>
</dbReference>
<dbReference type="Proteomes" id="UP000050865">
    <property type="component" value="Unassembled WGS sequence"/>
</dbReference>
<comment type="subcellular location">
    <subcellularLocation>
        <location evidence="1">Cell membrane</location>
        <topology evidence="1">Multi-pass membrane protein</topology>
    </subcellularLocation>
</comment>
<feature type="transmembrane region" description="Helical" evidence="8">
    <location>
        <begin position="63"/>
        <end position="85"/>
    </location>
</feature>
<feature type="transmembrane region" description="Helical" evidence="8">
    <location>
        <begin position="25"/>
        <end position="51"/>
    </location>
</feature>
<name>A0A0R2EYL5_9LACO</name>
<feature type="transmembrane region" description="Helical" evidence="8">
    <location>
        <begin position="144"/>
        <end position="164"/>
    </location>
</feature>
<keyword evidence="4" id="KW-1003">Cell membrane</keyword>
<accession>A0A0R2EYL5</accession>
<dbReference type="AlphaFoldDB" id="A0A0R2EYL5"/>
<evidence type="ECO:0000256" key="8">
    <source>
        <dbReference type="SAM" id="Phobius"/>
    </source>
</evidence>
<dbReference type="PANTHER" id="PTHR34979">
    <property type="entry name" value="INNER MEMBRANE PROTEIN YGAZ"/>
    <property type="match status" value="1"/>
</dbReference>
<reference evidence="9 10" key="1">
    <citation type="journal article" date="2015" name="Genome Announc.">
        <title>Expanding the biotechnology potential of lactobacilli through comparative genomics of 213 strains and associated genera.</title>
        <authorList>
            <person name="Sun Z."/>
            <person name="Harris H.M."/>
            <person name="McCann A."/>
            <person name="Guo C."/>
            <person name="Argimon S."/>
            <person name="Zhang W."/>
            <person name="Yang X."/>
            <person name="Jeffery I.B."/>
            <person name="Cooney J.C."/>
            <person name="Kagawa T.F."/>
            <person name="Liu W."/>
            <person name="Song Y."/>
            <person name="Salvetti E."/>
            <person name="Wrobel A."/>
            <person name="Rasinkangas P."/>
            <person name="Parkhill J."/>
            <person name="Rea M.C."/>
            <person name="O'Sullivan O."/>
            <person name="Ritari J."/>
            <person name="Douillard F.P."/>
            <person name="Paul Ross R."/>
            <person name="Yang R."/>
            <person name="Briner A.E."/>
            <person name="Felis G.E."/>
            <person name="de Vos W.M."/>
            <person name="Barrangou R."/>
            <person name="Klaenhammer T.R."/>
            <person name="Caufield P.W."/>
            <person name="Cui Y."/>
            <person name="Zhang H."/>
            <person name="O'Toole P.W."/>
        </authorList>
    </citation>
    <scope>NUCLEOTIDE SEQUENCE [LARGE SCALE GENOMIC DNA]</scope>
    <source>
        <strain evidence="9 10">DSM 22697</strain>
    </source>
</reference>
<keyword evidence="3" id="KW-0813">Transport</keyword>
<dbReference type="InterPro" id="IPR011606">
    <property type="entry name" value="Brnchd-chn_aa_trnsp_permease"/>
</dbReference>
<dbReference type="GO" id="GO:1903785">
    <property type="term" value="P:L-valine transmembrane transport"/>
    <property type="evidence" value="ECO:0007669"/>
    <property type="project" value="TreeGrafter"/>
</dbReference>
<keyword evidence="7 8" id="KW-0472">Membrane</keyword>
<keyword evidence="6 8" id="KW-1133">Transmembrane helix</keyword>
<sequence length="242" mass="25909">MVWGATAVTGDLSFRAGLKDVLPTVFGYIGVGLAFGVVAHTAGIAWWLVALMSLIVYGGSVQFVLATMLAAASPISAMLVSAILINSRMSLMSMTVAPYIKEESLLQNIMIGTLLTDETFALSMNKVNYTNHKLKPAWFHAANVGAYLVWMLATVVGALLGGLIPNPNAFGLDFAAVAMFIGLLYLQMIGDRSKPLVRQAQVVVIVMVMMYVLMRFFPGSTAMLIATVLGCLIGMGVERAHE</sequence>
<gene>
    <name evidence="9" type="ORF">FC75_GL000957</name>
</gene>